<reference evidence="12" key="1">
    <citation type="journal article" date="2019" name="Int. J. Syst. Evol. Microbiol.">
        <title>The Global Catalogue of Microorganisms (GCM) 10K type strain sequencing project: providing services to taxonomists for standard genome sequencing and annotation.</title>
        <authorList>
            <consortium name="The Broad Institute Genomics Platform"/>
            <consortium name="The Broad Institute Genome Sequencing Center for Infectious Disease"/>
            <person name="Wu L."/>
            <person name="Ma J."/>
        </authorList>
    </citation>
    <scope>NUCLEOTIDE SEQUENCE [LARGE SCALE GENOMIC DNA]</scope>
    <source>
        <strain evidence="12">JCM 17085</strain>
    </source>
</reference>
<dbReference type="InterPro" id="IPR012319">
    <property type="entry name" value="FPG_cat"/>
</dbReference>
<evidence type="ECO:0000256" key="7">
    <source>
        <dbReference type="ARBA" id="ARBA00023239"/>
    </source>
</evidence>
<evidence type="ECO:0000256" key="9">
    <source>
        <dbReference type="ARBA" id="ARBA00023295"/>
    </source>
</evidence>
<evidence type="ECO:0000313" key="11">
    <source>
        <dbReference type="EMBL" id="GAA4088595.1"/>
    </source>
</evidence>
<dbReference type="SUPFAM" id="SSF46946">
    <property type="entry name" value="S13-like H2TH domain"/>
    <property type="match status" value="1"/>
</dbReference>
<evidence type="ECO:0000256" key="2">
    <source>
        <dbReference type="ARBA" id="ARBA00009409"/>
    </source>
</evidence>
<keyword evidence="8" id="KW-0511">Multifunctional enzyme</keyword>
<dbReference type="SUPFAM" id="SSF81624">
    <property type="entry name" value="N-terminal domain of MutM-like DNA repair proteins"/>
    <property type="match status" value="1"/>
</dbReference>
<feature type="domain" description="Formamidopyrimidine-DNA glycosylase catalytic" evidence="10">
    <location>
        <begin position="2"/>
        <end position="92"/>
    </location>
</feature>
<evidence type="ECO:0000256" key="6">
    <source>
        <dbReference type="ARBA" id="ARBA00023204"/>
    </source>
</evidence>
<dbReference type="InterPro" id="IPR035937">
    <property type="entry name" value="FPG_N"/>
</dbReference>
<dbReference type="RefSeq" id="WP_345101091.1">
    <property type="nucleotide sequence ID" value="NZ_BAABCV010000002.1"/>
</dbReference>
<dbReference type="Gene3D" id="1.10.8.50">
    <property type="match status" value="1"/>
</dbReference>
<dbReference type="Gene3D" id="3.20.190.10">
    <property type="entry name" value="MutM-like, N-terminal"/>
    <property type="match status" value="1"/>
</dbReference>
<dbReference type="InterPro" id="IPR015886">
    <property type="entry name" value="H2TH_FPG"/>
</dbReference>
<accession>A0ABP7WGG5</accession>
<evidence type="ECO:0000313" key="12">
    <source>
        <dbReference type="Proteomes" id="UP001500841"/>
    </source>
</evidence>
<keyword evidence="6" id="KW-0234">DNA repair</keyword>
<dbReference type="PANTHER" id="PTHR22993:SF9">
    <property type="entry name" value="FORMAMIDOPYRIMIDINE-DNA GLYCOSYLASE"/>
    <property type="match status" value="1"/>
</dbReference>
<evidence type="ECO:0000256" key="1">
    <source>
        <dbReference type="ARBA" id="ARBA00001668"/>
    </source>
</evidence>
<dbReference type="Pfam" id="PF06831">
    <property type="entry name" value="H2TH"/>
    <property type="match status" value="1"/>
</dbReference>
<proteinExistence type="inferred from homology"/>
<dbReference type="Proteomes" id="UP001500841">
    <property type="component" value="Unassembled WGS sequence"/>
</dbReference>
<sequence>MPEGPSIIILKEKLKPFIGKRVIDANGYAKGLNAGLLIGKTLKDVKTWGKQTLLIFPKFAVRIHMGLFGSYKINEPVKKNAALHLAFSKGYVNFSIISVKLIEQPLDELYDWSADIMSDQWDNEKAVAKLKAKPKTMICDALLDQNIFAGSGNIIKNEVLFRSMLHPESIIGHIPEDRLKVLIDEVIGFSQEFLKWRKVNQLIRHLQAHQKDICPRNLIPFCKADTGKSKRHSYYCEKCQDLFD</sequence>
<organism evidence="11 12">
    <name type="scientific">Mucilaginibacter panaciglaebae</name>
    <dbReference type="NCBI Taxonomy" id="502331"/>
    <lineage>
        <taxon>Bacteria</taxon>
        <taxon>Pseudomonadati</taxon>
        <taxon>Bacteroidota</taxon>
        <taxon>Sphingobacteriia</taxon>
        <taxon>Sphingobacteriales</taxon>
        <taxon>Sphingobacteriaceae</taxon>
        <taxon>Mucilaginibacter</taxon>
    </lineage>
</organism>
<dbReference type="PANTHER" id="PTHR22993">
    <property type="entry name" value="FORMAMIDOPYRIMIDINE-DNA GLYCOSYLASE"/>
    <property type="match status" value="1"/>
</dbReference>
<evidence type="ECO:0000259" key="10">
    <source>
        <dbReference type="PROSITE" id="PS51068"/>
    </source>
</evidence>
<gene>
    <name evidence="11" type="ORF">GCM10022392_07300</name>
</gene>
<evidence type="ECO:0000256" key="8">
    <source>
        <dbReference type="ARBA" id="ARBA00023268"/>
    </source>
</evidence>
<protein>
    <submittedName>
        <fullName evidence="11">Endonuclease</fullName>
    </submittedName>
</protein>
<keyword evidence="12" id="KW-1185">Reference proteome</keyword>
<dbReference type="EMBL" id="BAABCV010000002">
    <property type="protein sequence ID" value="GAA4088595.1"/>
    <property type="molecule type" value="Genomic_DNA"/>
</dbReference>
<name>A0ABP7WGG5_9SPHI</name>
<keyword evidence="3" id="KW-0227">DNA damage</keyword>
<comment type="similarity">
    <text evidence="2">Belongs to the FPG family.</text>
</comment>
<evidence type="ECO:0000256" key="5">
    <source>
        <dbReference type="ARBA" id="ARBA00023125"/>
    </source>
</evidence>
<keyword evidence="5" id="KW-0238">DNA-binding</keyword>
<keyword evidence="4" id="KW-0378">Hydrolase</keyword>
<keyword evidence="9" id="KW-0326">Glycosidase</keyword>
<dbReference type="PROSITE" id="PS51068">
    <property type="entry name" value="FPG_CAT"/>
    <property type="match status" value="1"/>
</dbReference>
<keyword evidence="11" id="KW-0540">Nuclease</keyword>
<evidence type="ECO:0000256" key="3">
    <source>
        <dbReference type="ARBA" id="ARBA00022763"/>
    </source>
</evidence>
<dbReference type="InterPro" id="IPR010979">
    <property type="entry name" value="Ribosomal_uS13-like_H2TH"/>
</dbReference>
<keyword evidence="11" id="KW-0255">Endonuclease</keyword>
<comment type="caution">
    <text evidence="11">The sequence shown here is derived from an EMBL/GenBank/DDBJ whole genome shotgun (WGS) entry which is preliminary data.</text>
</comment>
<comment type="catalytic activity">
    <reaction evidence="1">
        <text>Hydrolysis of DNA containing ring-opened 7-methylguanine residues, releasing 2,6-diamino-4-hydroxy-5-(N-methyl)formamidopyrimidine.</text>
        <dbReference type="EC" id="3.2.2.23"/>
    </reaction>
</comment>
<keyword evidence="7" id="KW-0456">Lyase</keyword>
<dbReference type="SMART" id="SM01232">
    <property type="entry name" value="H2TH"/>
    <property type="match status" value="1"/>
</dbReference>
<dbReference type="SMART" id="SM00898">
    <property type="entry name" value="Fapy_DNA_glyco"/>
    <property type="match status" value="1"/>
</dbReference>
<dbReference type="GO" id="GO:0004519">
    <property type="term" value="F:endonuclease activity"/>
    <property type="evidence" value="ECO:0007669"/>
    <property type="project" value="UniProtKB-KW"/>
</dbReference>
<evidence type="ECO:0000256" key="4">
    <source>
        <dbReference type="ARBA" id="ARBA00022801"/>
    </source>
</evidence>